<feature type="active site" description="Proton donor/acceptor" evidence="8">
    <location>
        <position position="365"/>
    </location>
</feature>
<evidence type="ECO:0000256" key="6">
    <source>
        <dbReference type="ARBA" id="ARBA00022833"/>
    </source>
</evidence>
<keyword evidence="6" id="KW-0862">Zinc</keyword>
<evidence type="ECO:0000259" key="10">
    <source>
        <dbReference type="PROSITE" id="PS51782"/>
    </source>
</evidence>
<keyword evidence="5" id="KW-0378">Hydrolase</keyword>
<evidence type="ECO:0000256" key="5">
    <source>
        <dbReference type="ARBA" id="ARBA00022801"/>
    </source>
</evidence>
<reference evidence="13" key="1">
    <citation type="journal article" date="2019" name="Int. J. Syst. Evol. Microbiol.">
        <title>The Global Catalogue of Microorganisms (GCM) 10K type strain sequencing project: providing services to taxonomists for standard genome sequencing and annotation.</title>
        <authorList>
            <consortium name="The Broad Institute Genomics Platform"/>
            <consortium name="The Broad Institute Genome Sequencing Center for Infectious Disease"/>
            <person name="Wu L."/>
            <person name="Ma J."/>
        </authorList>
    </citation>
    <scope>NUCLEOTIDE SEQUENCE [LARGE SCALE GENOMIC DNA]</scope>
    <source>
        <strain evidence="13">TISTR 1571</strain>
    </source>
</reference>
<dbReference type="EMBL" id="JBHUMZ010000003">
    <property type="protein sequence ID" value="MFD2637282.1"/>
    <property type="molecule type" value="Genomic_DNA"/>
</dbReference>
<dbReference type="CDD" id="cd06229">
    <property type="entry name" value="M14_Endopeptidase_I"/>
    <property type="match status" value="1"/>
</dbReference>
<dbReference type="PROSITE" id="PS52035">
    <property type="entry name" value="PEPTIDASE_M14"/>
    <property type="match status" value="1"/>
</dbReference>
<dbReference type="InterPro" id="IPR034274">
    <property type="entry name" value="ENP1_M14_CPD"/>
</dbReference>
<dbReference type="RefSeq" id="WP_377326649.1">
    <property type="nucleotide sequence ID" value="NZ_JBHUMZ010000003.1"/>
</dbReference>
<evidence type="ECO:0000259" key="11">
    <source>
        <dbReference type="PROSITE" id="PS52035"/>
    </source>
</evidence>
<gene>
    <name evidence="12" type="ORF">ACFSW4_00090</name>
</gene>
<evidence type="ECO:0000256" key="9">
    <source>
        <dbReference type="SAM" id="MobiDB-lite"/>
    </source>
</evidence>
<evidence type="ECO:0000313" key="13">
    <source>
        <dbReference type="Proteomes" id="UP001597452"/>
    </source>
</evidence>
<feature type="domain" description="Peptidase M14" evidence="11">
    <location>
        <begin position="107"/>
        <end position="393"/>
    </location>
</feature>
<dbReference type="Proteomes" id="UP001597452">
    <property type="component" value="Unassembled WGS sequence"/>
</dbReference>
<dbReference type="SMART" id="SM00257">
    <property type="entry name" value="LysM"/>
    <property type="match status" value="2"/>
</dbReference>
<name>A0ABW5Q686_9BACI</name>
<dbReference type="Gene3D" id="3.10.350.10">
    <property type="entry name" value="LysM domain"/>
    <property type="match status" value="2"/>
</dbReference>
<accession>A0ABW5Q686</accession>
<comment type="caution">
    <text evidence="12">The sequence shown here is derived from an EMBL/GenBank/DDBJ whole genome shotgun (WGS) entry which is preliminary data.</text>
</comment>
<comment type="similarity">
    <text evidence="2 8">Belongs to the peptidase M14 family.</text>
</comment>
<feature type="domain" description="LysM" evidence="10">
    <location>
        <begin position="1"/>
        <end position="45"/>
    </location>
</feature>
<keyword evidence="12" id="KW-0121">Carboxypeptidase</keyword>
<dbReference type="InterPro" id="IPR018392">
    <property type="entry name" value="LysM"/>
</dbReference>
<comment type="cofactor">
    <cofactor evidence="1">
        <name>Zn(2+)</name>
        <dbReference type="ChEBI" id="CHEBI:29105"/>
    </cofactor>
</comment>
<evidence type="ECO:0000313" key="12">
    <source>
        <dbReference type="EMBL" id="MFD2637282.1"/>
    </source>
</evidence>
<evidence type="ECO:0000256" key="7">
    <source>
        <dbReference type="ARBA" id="ARBA00023049"/>
    </source>
</evidence>
<feature type="region of interest" description="Disordered" evidence="9">
    <location>
        <begin position="262"/>
        <end position="284"/>
    </location>
</feature>
<dbReference type="PANTHER" id="PTHR11705:SF143">
    <property type="entry name" value="SLL0236 PROTEIN"/>
    <property type="match status" value="1"/>
</dbReference>
<keyword evidence="4" id="KW-0479">Metal-binding</keyword>
<dbReference type="PRINTS" id="PR00765">
    <property type="entry name" value="CRBOXYPTASEA"/>
</dbReference>
<keyword evidence="3" id="KW-0645">Protease</keyword>
<organism evidence="12 13">
    <name type="scientific">Piscibacillus salipiscarius</name>
    <dbReference type="NCBI Taxonomy" id="299480"/>
    <lineage>
        <taxon>Bacteria</taxon>
        <taxon>Bacillati</taxon>
        <taxon>Bacillota</taxon>
        <taxon>Bacilli</taxon>
        <taxon>Bacillales</taxon>
        <taxon>Bacillaceae</taxon>
        <taxon>Piscibacillus</taxon>
    </lineage>
</organism>
<evidence type="ECO:0000256" key="8">
    <source>
        <dbReference type="PROSITE-ProRule" id="PRU01379"/>
    </source>
</evidence>
<evidence type="ECO:0000256" key="1">
    <source>
        <dbReference type="ARBA" id="ARBA00001947"/>
    </source>
</evidence>
<dbReference type="SUPFAM" id="SSF53187">
    <property type="entry name" value="Zn-dependent exopeptidases"/>
    <property type="match status" value="1"/>
</dbReference>
<dbReference type="Gene3D" id="3.40.630.10">
    <property type="entry name" value="Zn peptidases"/>
    <property type="match status" value="1"/>
</dbReference>
<evidence type="ECO:0000256" key="4">
    <source>
        <dbReference type="ARBA" id="ARBA00022723"/>
    </source>
</evidence>
<feature type="domain" description="LysM" evidence="10">
    <location>
        <begin position="51"/>
        <end position="94"/>
    </location>
</feature>
<dbReference type="SMART" id="SM00631">
    <property type="entry name" value="Zn_pept"/>
    <property type="match status" value="1"/>
</dbReference>
<evidence type="ECO:0000256" key="3">
    <source>
        <dbReference type="ARBA" id="ARBA00022670"/>
    </source>
</evidence>
<dbReference type="Pfam" id="PF00246">
    <property type="entry name" value="Peptidase_M14"/>
    <property type="match status" value="1"/>
</dbReference>
<dbReference type="PANTHER" id="PTHR11705">
    <property type="entry name" value="PROTEASE FAMILY M14 CARBOXYPEPTIDASE A,B"/>
    <property type="match status" value="1"/>
</dbReference>
<proteinExistence type="inferred from homology"/>
<dbReference type="InterPro" id="IPR000834">
    <property type="entry name" value="Peptidase_M14"/>
</dbReference>
<keyword evidence="7" id="KW-0482">Metalloprotease</keyword>
<dbReference type="Pfam" id="PF01476">
    <property type="entry name" value="LysM"/>
    <property type="match status" value="2"/>
</dbReference>
<sequence length="395" mass="45371">MDLVIQPGMTYYRISSIFNVPLQQLLNANPYTNPSMLRIGQVIKVPYYQTHSYKIQSGDTLWSVSQNNQIPLDQILATNPIDPYQLRVGDTITLPVRINNDILNFDQLYTSERLEDDLFTLVNQYPFISLREIGRSVQNKPIYEVSIGEGDKHVHINGSFHANESITTSVIMRFLHDYLLSLSSGEPIRDVNMNAFYDQITLSLVPMVNPDGVDLINQGLPDDEAIRDLVLSINNQSTNFNNWKANIRGVDLNNQYPANWEIESNRKRQQPSPRNYPGPYPLSEPEAKTMANLVEEKGFDRVLALHTQGEVIYWGYEGLEPREAQTIVNEYGRVSGYIPIRYVDSHAGFKDWYIQEYRRPGYTVELGRGTNPLPFSQFDEIYEETLGIFLVNLFF</sequence>
<dbReference type="CDD" id="cd00118">
    <property type="entry name" value="LysM"/>
    <property type="match status" value="2"/>
</dbReference>
<dbReference type="GO" id="GO:0004180">
    <property type="term" value="F:carboxypeptidase activity"/>
    <property type="evidence" value="ECO:0007669"/>
    <property type="project" value="UniProtKB-KW"/>
</dbReference>
<dbReference type="PROSITE" id="PS51782">
    <property type="entry name" value="LYSM"/>
    <property type="match status" value="2"/>
</dbReference>
<dbReference type="InterPro" id="IPR057246">
    <property type="entry name" value="CARBOXYPEPT_ZN_1"/>
</dbReference>
<dbReference type="PROSITE" id="PS00132">
    <property type="entry name" value="CARBOXYPEPT_ZN_1"/>
    <property type="match status" value="1"/>
</dbReference>
<dbReference type="SUPFAM" id="SSF54106">
    <property type="entry name" value="LysM domain"/>
    <property type="match status" value="2"/>
</dbReference>
<dbReference type="InterPro" id="IPR036779">
    <property type="entry name" value="LysM_dom_sf"/>
</dbReference>
<evidence type="ECO:0000256" key="2">
    <source>
        <dbReference type="ARBA" id="ARBA00005988"/>
    </source>
</evidence>
<keyword evidence="13" id="KW-1185">Reference proteome</keyword>
<protein>
    <submittedName>
        <fullName evidence="12">M14 family zinc carboxypeptidase</fullName>
    </submittedName>
</protein>